<keyword evidence="1" id="KW-0862">Zinc</keyword>
<keyword evidence="5" id="KW-1185">Reference proteome</keyword>
<name>A0AAD7MMW6_9AGAR</name>
<gene>
    <name evidence="4" type="ORF">DFH07DRAFT_278605</name>
</gene>
<dbReference type="EMBL" id="JARJLG010000247">
    <property type="protein sequence ID" value="KAJ7723457.1"/>
    <property type="molecule type" value="Genomic_DNA"/>
</dbReference>
<feature type="compositionally biased region" description="Polar residues" evidence="2">
    <location>
        <begin position="200"/>
        <end position="212"/>
    </location>
</feature>
<dbReference type="InterPro" id="IPR040115">
    <property type="entry name" value="Lnp"/>
</dbReference>
<dbReference type="Pfam" id="PF10058">
    <property type="entry name" value="Zn_ribbon_10"/>
    <property type="match status" value="1"/>
</dbReference>
<evidence type="ECO:0000256" key="1">
    <source>
        <dbReference type="RuleBase" id="RU367073"/>
    </source>
</evidence>
<comment type="domain">
    <text evidence="1">The C4-type zinc finger motif is necessary both for its ER three-way tubular junction localization and formation.</text>
</comment>
<dbReference type="Proteomes" id="UP001215280">
    <property type="component" value="Unassembled WGS sequence"/>
</dbReference>
<reference evidence="4" key="1">
    <citation type="submission" date="2023-03" db="EMBL/GenBank/DDBJ databases">
        <title>Massive genome expansion in bonnet fungi (Mycena s.s.) driven by repeated elements and novel gene families across ecological guilds.</title>
        <authorList>
            <consortium name="Lawrence Berkeley National Laboratory"/>
            <person name="Harder C.B."/>
            <person name="Miyauchi S."/>
            <person name="Viragh M."/>
            <person name="Kuo A."/>
            <person name="Thoen E."/>
            <person name="Andreopoulos B."/>
            <person name="Lu D."/>
            <person name="Skrede I."/>
            <person name="Drula E."/>
            <person name="Henrissat B."/>
            <person name="Morin E."/>
            <person name="Kohler A."/>
            <person name="Barry K."/>
            <person name="LaButti K."/>
            <person name="Morin E."/>
            <person name="Salamov A."/>
            <person name="Lipzen A."/>
            <person name="Mereny Z."/>
            <person name="Hegedus B."/>
            <person name="Baldrian P."/>
            <person name="Stursova M."/>
            <person name="Weitz H."/>
            <person name="Taylor A."/>
            <person name="Grigoriev I.V."/>
            <person name="Nagy L.G."/>
            <person name="Martin F."/>
            <person name="Kauserud H."/>
        </authorList>
    </citation>
    <scope>NUCLEOTIDE SEQUENCE</scope>
    <source>
        <strain evidence="4">CBHHK188m</strain>
    </source>
</reference>
<comment type="subcellular location">
    <subcellularLocation>
        <location evidence="1">Endoplasmic reticulum membrane</location>
        <topology evidence="1">Multi-pass membrane protein</topology>
    </subcellularLocation>
</comment>
<evidence type="ECO:0000313" key="4">
    <source>
        <dbReference type="EMBL" id="KAJ7723457.1"/>
    </source>
</evidence>
<comment type="caution">
    <text evidence="4">The sequence shown here is derived from an EMBL/GenBank/DDBJ whole genome shotgun (WGS) entry which is preliminary data.</text>
</comment>
<feature type="domain" description="Lunapark zinc ribbon" evidence="3">
    <location>
        <begin position="217"/>
        <end position="273"/>
    </location>
</feature>
<feature type="transmembrane region" description="Helical" evidence="1">
    <location>
        <begin position="86"/>
        <end position="103"/>
    </location>
</feature>
<feature type="region of interest" description="Disordered" evidence="2">
    <location>
        <begin position="275"/>
        <end position="348"/>
    </location>
</feature>
<feature type="compositionally biased region" description="Acidic residues" evidence="2">
    <location>
        <begin position="336"/>
        <end position="348"/>
    </location>
</feature>
<keyword evidence="1" id="KW-1133">Transmembrane helix</keyword>
<feature type="compositionally biased region" description="Pro residues" evidence="2">
    <location>
        <begin position="161"/>
        <end position="170"/>
    </location>
</feature>
<keyword evidence="1" id="KW-0472">Membrane</keyword>
<feature type="compositionally biased region" description="Low complexity" evidence="2">
    <location>
        <begin position="300"/>
        <end position="316"/>
    </location>
</feature>
<keyword evidence="1" id="KW-0863">Zinc-finger</keyword>
<comment type="function">
    <text evidence="1">Plays a role in determining ER morphology.</text>
</comment>
<comment type="similarity">
    <text evidence="1">Belongs to the lunapark family.</text>
</comment>
<feature type="compositionally biased region" description="Pro residues" evidence="2">
    <location>
        <begin position="286"/>
        <end position="299"/>
    </location>
</feature>
<dbReference type="GO" id="GO:1903373">
    <property type="term" value="P:positive regulation of endoplasmic reticulum tubular network organization"/>
    <property type="evidence" value="ECO:0007669"/>
    <property type="project" value="UniProtKB-UniRule"/>
</dbReference>
<dbReference type="InterPro" id="IPR019273">
    <property type="entry name" value="Lunapark_Znf"/>
</dbReference>
<organism evidence="4 5">
    <name type="scientific">Mycena maculata</name>
    <dbReference type="NCBI Taxonomy" id="230809"/>
    <lineage>
        <taxon>Eukaryota</taxon>
        <taxon>Fungi</taxon>
        <taxon>Dikarya</taxon>
        <taxon>Basidiomycota</taxon>
        <taxon>Agaricomycotina</taxon>
        <taxon>Agaricomycetes</taxon>
        <taxon>Agaricomycetidae</taxon>
        <taxon>Agaricales</taxon>
        <taxon>Marasmiineae</taxon>
        <taxon>Mycenaceae</taxon>
        <taxon>Mycena</taxon>
    </lineage>
</organism>
<accession>A0AAD7MMW6</accession>
<dbReference type="GO" id="GO:0098826">
    <property type="term" value="C:endoplasmic reticulum tubular network membrane"/>
    <property type="evidence" value="ECO:0007669"/>
    <property type="project" value="UniProtKB-UniRule"/>
</dbReference>
<dbReference type="GO" id="GO:0071788">
    <property type="term" value="P:endoplasmic reticulum tubular network maintenance"/>
    <property type="evidence" value="ECO:0007669"/>
    <property type="project" value="UniProtKB-UniRule"/>
</dbReference>
<dbReference type="AlphaFoldDB" id="A0AAD7MMW6"/>
<dbReference type="PANTHER" id="PTHR22166:SF12">
    <property type="entry name" value="ENDOPLASMIC RETICULUM JUNCTION FORMATION PROTEIN LUNAPARK"/>
    <property type="match status" value="1"/>
</dbReference>
<evidence type="ECO:0000313" key="5">
    <source>
        <dbReference type="Proteomes" id="UP001215280"/>
    </source>
</evidence>
<proteinExistence type="inferred from homology"/>
<feature type="region of interest" description="Disordered" evidence="2">
    <location>
        <begin position="146"/>
        <end position="215"/>
    </location>
</feature>
<evidence type="ECO:0000256" key="2">
    <source>
        <dbReference type="SAM" id="MobiDB-lite"/>
    </source>
</evidence>
<protein>
    <recommendedName>
        <fullName evidence="1">Endoplasmic reticulum junction formation protein lunapark</fullName>
    </recommendedName>
</protein>
<evidence type="ECO:0000259" key="3">
    <source>
        <dbReference type="Pfam" id="PF10058"/>
    </source>
</evidence>
<dbReference type="GO" id="GO:0008270">
    <property type="term" value="F:zinc ion binding"/>
    <property type="evidence" value="ECO:0007669"/>
    <property type="project" value="UniProtKB-KW"/>
</dbReference>
<keyword evidence="1" id="KW-0812">Transmembrane</keyword>
<keyword evidence="1" id="KW-0256">Endoplasmic reticulum</keyword>
<keyword evidence="1" id="KW-0479">Metal-binding</keyword>
<sequence>MSFLWRLFRAEKPSDDYETVLSNLAANIQKRQTLLSEIRLRERKATMLVTLYALVGWLAYLAVWYFGFVSGGANGRVQGVERALRALPVFVGPILILFIRRIVQIWYNRKGNAEEKTLQTLLKEQRAKVEEIKKKTNFYSTRDLLSRYDGSAPNSPQQRGPTPPQTPPQGAPRKSNANGPSPLAGPNPNPNAKFAPHPNTHPNRNANANPGPSQRKWYDALADLLVGAEDGAGSPASQKYALICERCFAHNGLVPEIAWADAQYTCPKCGHFNPSARSKRQRAPLPASPLPGAPFPVSPVSPVAQGQPAPPASASAITSADGAIRRRAARASGAGEGEEREEMMEVDT</sequence>
<feature type="transmembrane region" description="Helical" evidence="1">
    <location>
        <begin position="45"/>
        <end position="66"/>
    </location>
</feature>
<dbReference type="PANTHER" id="PTHR22166">
    <property type="entry name" value="ENDOPLASMIC RETICULUM JUNCTION FORMATION PROTEIN LUNAPARK"/>
    <property type="match status" value="1"/>
</dbReference>